<keyword evidence="2" id="KW-0614">Plasmid</keyword>
<feature type="region of interest" description="Disordered" evidence="1">
    <location>
        <begin position="208"/>
        <end position="232"/>
    </location>
</feature>
<dbReference type="KEGG" id="plad:PPGU16_84710"/>
<feature type="compositionally biased region" description="Polar residues" evidence="1">
    <location>
        <begin position="1"/>
        <end position="10"/>
    </location>
</feature>
<keyword evidence="3" id="KW-1185">Reference proteome</keyword>
<evidence type="ECO:0000256" key="1">
    <source>
        <dbReference type="SAM" id="MobiDB-lite"/>
    </source>
</evidence>
<evidence type="ECO:0000313" key="2">
    <source>
        <dbReference type="EMBL" id="BCF95404.1"/>
    </source>
</evidence>
<dbReference type="Proteomes" id="UP000510888">
    <property type="component" value="Plasmid PPGU16_p3"/>
</dbReference>
<dbReference type="InterPro" id="IPR006881">
    <property type="entry name" value="RepA_C"/>
</dbReference>
<reference evidence="2 3" key="1">
    <citation type="journal article" date="2020" name="Genes (Basel)">
        <title>Genomic Comparison of Insect Gut Symbionts from Divergent Burkholderia Subclades.</title>
        <authorList>
            <person name="Takeshita K."/>
            <person name="Kikuchi Y."/>
        </authorList>
    </citation>
    <scope>NUCLEOTIDE SEQUENCE [LARGE SCALE GENOMIC DNA]</scope>
    <source>
        <strain evidence="2 3">PGU16</strain>
        <plasmid evidence="2 3">PPGU16_p3</plasmid>
    </source>
</reference>
<dbReference type="EMBL" id="AP023178">
    <property type="protein sequence ID" value="BCF95404.1"/>
    <property type="molecule type" value="Genomic_DNA"/>
</dbReference>
<name>A0A7I8C2Y9_9BURK</name>
<gene>
    <name evidence="2" type="ORF">PPGU16_84710</name>
</gene>
<proteinExistence type="predicted"/>
<feature type="region of interest" description="Disordered" evidence="1">
    <location>
        <begin position="343"/>
        <end position="364"/>
    </location>
</feature>
<evidence type="ECO:0008006" key="4">
    <source>
        <dbReference type="Google" id="ProtNLM"/>
    </source>
</evidence>
<protein>
    <recommendedName>
        <fullName evidence="4">Plasmid encoded RepA protein</fullName>
    </recommendedName>
</protein>
<sequence>MATKKQTTQAGPARPEAESRLELDYRSGKPVPAWVKELIETQLAIEAEDAKSAGTIGFMSRALVLATMPYKDPKTDVYTRRNGDFTLRIVAGYEGDVPGKGGIPFGIYPRLLMSWVSTEAVRSQSPVIELGESLRVFLRDVLEVRSTGGGARGSGSRAVEQMKRLFGAMITAQYSGAIQNRGFKLRNVQIADDVDLLQEDIDSLDNLEAADGTPAPDDTDPNSGLWTPQAAEEAGTWRSTVRLNRKFFEECITSPVPIDLRVYKSLRRSPLAMDVYTWLTYRVSYLEGRRRPIPWISLMNQFGGRINPEDIGQSVRDFRKAFLTALDMVKIVYPQAQYQISEQGFTPLPSPPSVPRIGTQRDLF</sequence>
<dbReference type="Pfam" id="PF04796">
    <property type="entry name" value="RepA_C"/>
    <property type="match status" value="2"/>
</dbReference>
<feature type="region of interest" description="Disordered" evidence="1">
    <location>
        <begin position="1"/>
        <end position="22"/>
    </location>
</feature>
<accession>A0A7I8C2Y9</accession>
<dbReference type="AlphaFoldDB" id="A0A7I8C2Y9"/>
<evidence type="ECO:0000313" key="3">
    <source>
        <dbReference type="Proteomes" id="UP000510888"/>
    </source>
</evidence>
<dbReference type="RefSeq" id="WP_180727823.1">
    <property type="nucleotide sequence ID" value="NZ_AP023178.1"/>
</dbReference>
<organism evidence="2 3">
    <name type="scientific">Paraburkholderia largidicola</name>
    <dbReference type="NCBI Taxonomy" id="3014751"/>
    <lineage>
        <taxon>Bacteria</taxon>
        <taxon>Pseudomonadati</taxon>
        <taxon>Pseudomonadota</taxon>
        <taxon>Betaproteobacteria</taxon>
        <taxon>Burkholderiales</taxon>
        <taxon>Burkholderiaceae</taxon>
        <taxon>Paraburkholderia</taxon>
    </lineage>
</organism>
<geneLocation type="plasmid" evidence="2 3">
    <name>PPGU16_p3</name>
</geneLocation>